<dbReference type="SUPFAM" id="SSF57716">
    <property type="entry name" value="Glucocorticoid receptor-like (DNA-binding domain)"/>
    <property type="match status" value="1"/>
</dbReference>
<dbReference type="Proteomes" id="UP000297454">
    <property type="component" value="Unassembled WGS sequence"/>
</dbReference>
<dbReference type="Gene3D" id="3.40.50.300">
    <property type="entry name" value="P-loop containing nucleotide triphosphate hydrolases"/>
    <property type="match status" value="1"/>
</dbReference>
<comment type="catalytic activity">
    <reaction evidence="8 11">
        <text>thymidine + ATP = dTMP + ADP + H(+)</text>
        <dbReference type="Rhea" id="RHEA:19129"/>
        <dbReference type="ChEBI" id="CHEBI:15378"/>
        <dbReference type="ChEBI" id="CHEBI:17748"/>
        <dbReference type="ChEBI" id="CHEBI:30616"/>
        <dbReference type="ChEBI" id="CHEBI:63528"/>
        <dbReference type="ChEBI" id="CHEBI:456216"/>
        <dbReference type="EC" id="2.7.1.21"/>
    </reaction>
</comment>
<dbReference type="GeneID" id="97030528"/>
<dbReference type="GO" id="GO:0071897">
    <property type="term" value="P:DNA biosynthetic process"/>
    <property type="evidence" value="ECO:0007669"/>
    <property type="project" value="UniProtKB-KW"/>
</dbReference>
<dbReference type="PIRSF" id="PIRSF035805">
    <property type="entry name" value="TK_cell"/>
    <property type="match status" value="1"/>
</dbReference>
<name>A0A4R9C1A4_9FIRM</name>
<keyword evidence="8" id="KW-0963">Cytoplasm</keyword>
<accession>A0A4R9C1A4</accession>
<evidence type="ECO:0000256" key="2">
    <source>
        <dbReference type="ARBA" id="ARBA00012118"/>
    </source>
</evidence>
<dbReference type="GO" id="GO:0008270">
    <property type="term" value="F:zinc ion binding"/>
    <property type="evidence" value="ECO:0007669"/>
    <property type="project" value="UniProtKB-UniRule"/>
</dbReference>
<evidence type="ECO:0000256" key="9">
    <source>
        <dbReference type="PIRSR" id="PIRSR035805-1"/>
    </source>
</evidence>
<dbReference type="SUPFAM" id="SSF52540">
    <property type="entry name" value="P-loop containing nucleoside triphosphate hydrolases"/>
    <property type="match status" value="1"/>
</dbReference>
<organism evidence="13 14">
    <name type="scientific">Helcococcus ovis</name>
    <dbReference type="NCBI Taxonomy" id="72026"/>
    <lineage>
        <taxon>Bacteria</taxon>
        <taxon>Bacillati</taxon>
        <taxon>Bacillota</taxon>
        <taxon>Tissierellia</taxon>
        <taxon>Tissierellales</taxon>
        <taxon>Peptoniphilaceae</taxon>
        <taxon>Helcococcus</taxon>
    </lineage>
</organism>
<evidence type="ECO:0000256" key="8">
    <source>
        <dbReference type="HAMAP-Rule" id="MF_00124"/>
    </source>
</evidence>
<evidence type="ECO:0000313" key="13">
    <source>
        <dbReference type="EMBL" id="TFF66162.1"/>
    </source>
</evidence>
<feature type="binding site" evidence="8">
    <location>
        <position position="183"/>
    </location>
    <ligand>
        <name>Zn(2+)</name>
        <dbReference type="ChEBI" id="CHEBI:29105"/>
    </ligand>
</feature>
<protein>
    <recommendedName>
        <fullName evidence="2 8">Thymidine kinase</fullName>
        <ecNumber evidence="2 8">2.7.1.21</ecNumber>
    </recommendedName>
</protein>
<dbReference type="HAMAP" id="MF_00124">
    <property type="entry name" value="Thymidine_kinase"/>
    <property type="match status" value="1"/>
</dbReference>
<evidence type="ECO:0000256" key="10">
    <source>
        <dbReference type="PIRSR" id="PIRSR035805-2"/>
    </source>
</evidence>
<dbReference type="OrthoDB" id="9781579at2"/>
<dbReference type="GO" id="GO:0005829">
    <property type="term" value="C:cytosol"/>
    <property type="evidence" value="ECO:0007669"/>
    <property type="project" value="TreeGrafter"/>
</dbReference>
<dbReference type="RefSeq" id="WP_134710459.1">
    <property type="nucleotide sequence ID" value="NZ_CP119081.1"/>
</dbReference>
<dbReference type="InterPro" id="IPR001267">
    <property type="entry name" value="Thymidine_kinase"/>
</dbReference>
<feature type="binding site" evidence="10">
    <location>
        <position position="179"/>
    </location>
    <ligand>
        <name>substrate</name>
    </ligand>
</feature>
<comment type="similarity">
    <text evidence="1 8 12">Belongs to the thymidine kinase family.</text>
</comment>
<feature type="binding site" evidence="8">
    <location>
        <position position="186"/>
    </location>
    <ligand>
        <name>Zn(2+)</name>
        <dbReference type="ChEBI" id="CHEBI:29105"/>
    </ligand>
</feature>
<dbReference type="NCBIfam" id="NF003300">
    <property type="entry name" value="PRK04296.1-5"/>
    <property type="match status" value="1"/>
</dbReference>
<feature type="binding site" evidence="8">
    <location>
        <position position="145"/>
    </location>
    <ligand>
        <name>Zn(2+)</name>
        <dbReference type="ChEBI" id="CHEBI:29105"/>
    </ligand>
</feature>
<dbReference type="EC" id="2.7.1.21" evidence="2 8"/>
<keyword evidence="14" id="KW-1185">Reference proteome</keyword>
<keyword evidence="6 8" id="KW-0418">Kinase</keyword>
<keyword evidence="4 8" id="KW-0808">Transferase</keyword>
<feature type="binding site" evidence="8">
    <location>
        <position position="147"/>
    </location>
    <ligand>
        <name>Zn(2+)</name>
        <dbReference type="ChEBI" id="CHEBI:29105"/>
    </ligand>
</feature>
<dbReference type="PANTHER" id="PTHR11441">
    <property type="entry name" value="THYMIDINE KINASE"/>
    <property type="match status" value="1"/>
</dbReference>
<keyword evidence="8" id="KW-0862">Zinc</keyword>
<feature type="binding site" evidence="8">
    <location>
        <begin position="9"/>
        <end position="16"/>
    </location>
    <ligand>
        <name>ATP</name>
        <dbReference type="ChEBI" id="CHEBI:30616"/>
    </ligand>
</feature>
<dbReference type="GO" id="GO:0005524">
    <property type="term" value="F:ATP binding"/>
    <property type="evidence" value="ECO:0007669"/>
    <property type="project" value="UniProtKB-UniRule"/>
</dbReference>
<dbReference type="PANTHER" id="PTHR11441:SF0">
    <property type="entry name" value="THYMIDINE KINASE, CYTOSOLIC"/>
    <property type="match status" value="1"/>
</dbReference>
<evidence type="ECO:0000256" key="3">
    <source>
        <dbReference type="ARBA" id="ARBA00022634"/>
    </source>
</evidence>
<evidence type="ECO:0000256" key="12">
    <source>
        <dbReference type="RuleBase" id="RU004165"/>
    </source>
</evidence>
<comment type="subcellular location">
    <subcellularLocation>
        <location evidence="8">Cytoplasm</location>
    </subcellularLocation>
</comment>
<dbReference type="InterPro" id="IPR027417">
    <property type="entry name" value="P-loop_NTPase"/>
</dbReference>
<keyword evidence="5 8" id="KW-0547">Nucleotide-binding</keyword>
<feature type="binding site" evidence="8">
    <location>
        <begin position="87"/>
        <end position="90"/>
    </location>
    <ligand>
        <name>ATP</name>
        <dbReference type="ChEBI" id="CHEBI:30616"/>
    </ligand>
</feature>
<dbReference type="AlphaFoldDB" id="A0A4R9C1A4"/>
<comment type="subunit">
    <text evidence="8">Homotetramer.</text>
</comment>
<dbReference type="Pfam" id="PF00265">
    <property type="entry name" value="TK"/>
    <property type="match status" value="1"/>
</dbReference>
<keyword evidence="3 8" id="KW-0237">DNA synthesis</keyword>
<evidence type="ECO:0000256" key="5">
    <source>
        <dbReference type="ARBA" id="ARBA00022741"/>
    </source>
</evidence>
<evidence type="ECO:0000256" key="1">
    <source>
        <dbReference type="ARBA" id="ARBA00007587"/>
    </source>
</evidence>
<keyword evidence="8" id="KW-0479">Metal-binding</keyword>
<dbReference type="EMBL" id="SCFR01000012">
    <property type="protein sequence ID" value="TFF66162.1"/>
    <property type="molecule type" value="Genomic_DNA"/>
</dbReference>
<evidence type="ECO:0000256" key="11">
    <source>
        <dbReference type="RuleBase" id="RU000544"/>
    </source>
</evidence>
<dbReference type="GO" id="GO:0004797">
    <property type="term" value="F:thymidine kinase activity"/>
    <property type="evidence" value="ECO:0007669"/>
    <property type="project" value="UniProtKB-UniRule"/>
</dbReference>
<evidence type="ECO:0000256" key="6">
    <source>
        <dbReference type="ARBA" id="ARBA00022777"/>
    </source>
</evidence>
<sequence>MAKLYFRYGAMNSGKSTSLMQVAHNYEERGMKVRLLKPSIDSKGDDKLVSRLGVTRKVDYIVKEDDDLFENFSKIENGENISCVLVDEVQFLNSRQIDQLMKVAVIKDIPVICYGLRTDFQTNGFEGSSRLLLIAHSVEELKTICRCGKKAVFNGRKIDGLFVFEGSQIAIDGEHEVEYESMCAKCYFDRLEEEKQRNSDKQQVIDKII</sequence>
<comment type="caution">
    <text evidence="13">The sequence shown here is derived from an EMBL/GenBank/DDBJ whole genome shotgun (WGS) entry which is preliminary data.</text>
</comment>
<dbReference type="GO" id="GO:0046104">
    <property type="term" value="P:thymidine metabolic process"/>
    <property type="evidence" value="ECO:0007669"/>
    <property type="project" value="TreeGrafter"/>
</dbReference>
<evidence type="ECO:0000256" key="4">
    <source>
        <dbReference type="ARBA" id="ARBA00022679"/>
    </source>
</evidence>
<gene>
    <name evidence="8" type="primary">tdk</name>
    <name evidence="13" type="ORF">EQF91_04460</name>
</gene>
<keyword evidence="7 8" id="KW-0067">ATP-binding</keyword>
<evidence type="ECO:0000256" key="7">
    <source>
        <dbReference type="ARBA" id="ARBA00022840"/>
    </source>
</evidence>
<reference evidence="13 14" key="1">
    <citation type="submission" date="2019-01" db="EMBL/GenBank/DDBJ databases">
        <title>Draft Genome Sequences of Helcococcus ovis Strains Isolated from the Uterus and Vagina of Dairy Cows with Metritis.</title>
        <authorList>
            <person name="Cunha F."/>
            <person name="Jeon S.J."/>
            <person name="Kutzer P."/>
            <person name="Galvao K.N."/>
        </authorList>
    </citation>
    <scope>NUCLEOTIDE SEQUENCE [LARGE SCALE GENOMIC DNA]</scope>
    <source>
        <strain evidence="13 14">KG-37</strain>
    </source>
</reference>
<feature type="active site" description="Proton acceptor" evidence="8 9">
    <location>
        <position position="88"/>
    </location>
</feature>
<evidence type="ECO:0000313" key="14">
    <source>
        <dbReference type="Proteomes" id="UP000297454"/>
    </source>
</evidence>
<proteinExistence type="inferred from homology"/>